<dbReference type="Gene3D" id="3.40.50.200">
    <property type="entry name" value="Peptidase S8/S53 domain"/>
    <property type="match status" value="2"/>
</dbReference>
<dbReference type="EMBL" id="JAAAMV010000001">
    <property type="protein sequence ID" value="NBD23008.1"/>
    <property type="molecule type" value="Genomic_DNA"/>
</dbReference>
<dbReference type="Pfam" id="PF04151">
    <property type="entry name" value="PPC"/>
    <property type="match status" value="1"/>
</dbReference>
<dbReference type="Gene3D" id="2.60.120.260">
    <property type="entry name" value="Galactose-binding domain-like"/>
    <property type="match status" value="2"/>
</dbReference>
<evidence type="ECO:0000259" key="6">
    <source>
        <dbReference type="Pfam" id="PF17996"/>
    </source>
</evidence>
<dbReference type="RefSeq" id="WP_161741356.1">
    <property type="nucleotide sequence ID" value="NZ_JAAAMV010000001.1"/>
</dbReference>
<dbReference type="InterPro" id="IPR040794">
    <property type="entry name" value="CE2_N"/>
</dbReference>
<proteinExistence type="inferred from homology"/>
<comment type="caution">
    <text evidence="8">The sequence shown here is derived from an EMBL/GenBank/DDBJ whole genome shotgun (WGS) entry which is preliminary data.</text>
</comment>
<comment type="caution">
    <text evidence="2">Lacks conserved residue(s) required for the propagation of feature annotation.</text>
</comment>
<name>A0ABW9XK76_9BACL</name>
<feature type="domain" description="Carbohydrate esterase 2 N-terminal" evidence="6">
    <location>
        <begin position="987"/>
        <end position="1071"/>
    </location>
</feature>
<dbReference type="Pfam" id="PF00082">
    <property type="entry name" value="Peptidase_S8"/>
    <property type="match status" value="2"/>
</dbReference>
<reference evidence="8 9" key="1">
    <citation type="submission" date="2020-01" db="EMBL/GenBank/DDBJ databases">
        <title>Paenibacillus soybeanensis sp. nov. isolated from the nodules of soybean (Glycine max(L.) Merr).</title>
        <authorList>
            <person name="Wang H."/>
        </authorList>
    </citation>
    <scope>NUCLEOTIDE SEQUENCE [LARGE SCALE GENOMIC DNA]</scope>
    <source>
        <strain evidence="8 9">T1</strain>
    </source>
</reference>
<feature type="region of interest" description="Disordered" evidence="3">
    <location>
        <begin position="1"/>
        <end position="34"/>
    </location>
</feature>
<dbReference type="Pfam" id="PF17996">
    <property type="entry name" value="CE2_N"/>
    <property type="match status" value="1"/>
</dbReference>
<dbReference type="PANTHER" id="PTHR43399:SF4">
    <property type="entry name" value="CELL WALL-ASSOCIATED PROTEASE"/>
    <property type="match status" value="1"/>
</dbReference>
<evidence type="ECO:0000259" key="7">
    <source>
        <dbReference type="Pfam" id="PF22148"/>
    </source>
</evidence>
<keyword evidence="9" id="KW-1185">Reference proteome</keyword>
<dbReference type="SUPFAM" id="SSF89260">
    <property type="entry name" value="Collagen-binding domain"/>
    <property type="match status" value="1"/>
</dbReference>
<evidence type="ECO:0000256" key="3">
    <source>
        <dbReference type="SAM" id="MobiDB-lite"/>
    </source>
</evidence>
<feature type="compositionally biased region" description="Low complexity" evidence="3">
    <location>
        <begin position="128"/>
        <end position="144"/>
    </location>
</feature>
<feature type="domain" description="Peptidase C-terminal archaeal/bacterial" evidence="5">
    <location>
        <begin position="751"/>
        <end position="823"/>
    </location>
</feature>
<sequence length="1090" mass="117077">MKQVQAAERNQEESMDPDMNAEPQEPPTSGGQLEYAGLLPELPEYAPDQVIVKYKSEASSRVNSVSAQITGSSPLPVPNAELLQLGEDADVPNVIEELLKDPNVLYAEPNYMVPNALGPQTSRRMDESAQASTSAAISSDSADTADGRVPQFPNDPLFNEQWGLHNTGQALKDGTVPGGTPDMDMDLPEAWGITKGSGNITIAIIGGGAKIDVSDLDGQIWENKGEIPDNGVDDDGNGLIDDLNGWDFANGDHSLFDTSDSYSDAYGTVAAGQIAAKWNNDEGIAGVAPDVKVMPLKVMTKKGGRYTDIVEAIHYAEENRVKIAMFSFVYTYKSRYVEEAINASRMLFVAPSGDRINNNILNIDVNPVYPASYASPNLLTVSGANILGNPSDLAAIGKESIDVSAPSELIASTNLGIDFGYAAQIDNPGKYKAFFSSIGFEEIPDDQPEYAAQRQDMFNLSMDYLKEGMKDENGDAIPTVLLVNDSVRDNGGGGVSGSDSGIGIPGESPDQQIYEQLLTNANYAYDTFTTESMTADGPSLSKLQGYDIVIWFTGAAGDRDSDVLVNAKDQANLTAYLNGHGHLLLTGQNSLDAIADSNFAIDVLGVQIAGEGGWISKGWGVPGTIFDGQTYRLPDVSLYIDTIVSSKPEMTTINLKNSSGDYAYAQGTIFAAAYAAGVAGLVQSVYPDMSALDVKQRIMTSGKTMPRTNYSFSATGKFISAYRALWNKDIPGMSLIDPSISNKLDSKQDPNHVYAIELHAGEEVTLSLTGDAGTDFDLVLYDPSATTVAGKEGAVAYSEKPGTSAESITYRAAQSGTYYINVFAVAGAGQYTLNVDNGNSSVVLEDSDPSLTYEGDWQTVTGADYSNGSIKQLTGQGSVKFGFRGNLFEWIGATNENQGNAEVYIDGIQAGFVNLYSKQPKFRQSLFRQVLANGHHAVEIRTISYGEEKFWAFNVDAFKVSSFLSPTAKSSTQAGPWVIQYDAKYADGSQLYTTTPGSYSEYPFHGTKVTLWSSRGNNRGKVNVMIDGRSVTPAPIDLYSEKPQDQVPVFTSGDLSDGQHTIRIMHAGDANPKSSNRMVTIEGLEIENLK</sequence>
<dbReference type="Pfam" id="PF22148">
    <property type="entry name" value="Fervidolysin_NPro-like"/>
    <property type="match status" value="1"/>
</dbReference>
<dbReference type="InterPro" id="IPR054399">
    <property type="entry name" value="Fervidolysin-like_N_prodom"/>
</dbReference>
<feature type="domain" description="Peptidase S8/S53" evidence="4">
    <location>
        <begin position="199"/>
        <end position="409"/>
    </location>
</feature>
<dbReference type="InterPro" id="IPR051048">
    <property type="entry name" value="Peptidase_S8/S53_subtilisin"/>
</dbReference>
<gene>
    <name evidence="8" type="ORF">GT019_03880</name>
</gene>
<dbReference type="SUPFAM" id="SSF52743">
    <property type="entry name" value="Subtilisin-like"/>
    <property type="match status" value="2"/>
</dbReference>
<dbReference type="PROSITE" id="PS51892">
    <property type="entry name" value="SUBTILASE"/>
    <property type="match status" value="1"/>
</dbReference>
<dbReference type="InterPro" id="IPR036852">
    <property type="entry name" value="Peptidase_S8/S53_dom_sf"/>
</dbReference>
<organism evidence="8 9">
    <name type="scientific">Paenibacillus glycinis</name>
    <dbReference type="NCBI Taxonomy" id="2697035"/>
    <lineage>
        <taxon>Bacteria</taxon>
        <taxon>Bacillati</taxon>
        <taxon>Bacillota</taxon>
        <taxon>Bacilli</taxon>
        <taxon>Bacillales</taxon>
        <taxon>Paenibacillaceae</taxon>
        <taxon>Paenibacillus</taxon>
    </lineage>
</organism>
<evidence type="ECO:0000259" key="4">
    <source>
        <dbReference type="Pfam" id="PF00082"/>
    </source>
</evidence>
<accession>A0ABW9XK76</accession>
<dbReference type="PANTHER" id="PTHR43399">
    <property type="entry name" value="SUBTILISIN-RELATED"/>
    <property type="match status" value="1"/>
</dbReference>
<evidence type="ECO:0000313" key="8">
    <source>
        <dbReference type="EMBL" id="NBD23008.1"/>
    </source>
</evidence>
<feature type="domain" description="Fervidolysin-like N-terminal prodomain" evidence="7">
    <location>
        <begin position="44"/>
        <end position="110"/>
    </location>
</feature>
<feature type="domain" description="Peptidase S8/S53" evidence="4">
    <location>
        <begin position="649"/>
        <end position="702"/>
    </location>
</feature>
<evidence type="ECO:0000256" key="1">
    <source>
        <dbReference type="ARBA" id="ARBA00011073"/>
    </source>
</evidence>
<protein>
    <submittedName>
        <fullName evidence="8">S8 family serine peptidase</fullName>
    </submittedName>
</protein>
<dbReference type="InterPro" id="IPR000209">
    <property type="entry name" value="Peptidase_S8/S53_dom"/>
</dbReference>
<evidence type="ECO:0000256" key="2">
    <source>
        <dbReference type="PROSITE-ProRule" id="PRU01240"/>
    </source>
</evidence>
<dbReference type="InterPro" id="IPR007280">
    <property type="entry name" value="Peptidase_C_arc/bac"/>
</dbReference>
<evidence type="ECO:0000313" key="9">
    <source>
        <dbReference type="Proteomes" id="UP000665561"/>
    </source>
</evidence>
<feature type="region of interest" description="Disordered" evidence="3">
    <location>
        <begin position="116"/>
        <end position="146"/>
    </location>
</feature>
<dbReference type="Gene3D" id="2.60.120.380">
    <property type="match status" value="1"/>
</dbReference>
<evidence type="ECO:0000259" key="5">
    <source>
        <dbReference type="Pfam" id="PF04151"/>
    </source>
</evidence>
<comment type="similarity">
    <text evidence="1 2">Belongs to the peptidase S8 family.</text>
</comment>
<dbReference type="Proteomes" id="UP000665561">
    <property type="component" value="Unassembled WGS sequence"/>
</dbReference>